<dbReference type="PROSITE" id="PS51257">
    <property type="entry name" value="PROKAR_LIPOPROTEIN"/>
    <property type="match status" value="1"/>
</dbReference>
<evidence type="ECO:0000256" key="1">
    <source>
        <dbReference type="SAM" id="SignalP"/>
    </source>
</evidence>
<name>A0A3S0V1M6_9PROT</name>
<reference evidence="2 3" key="1">
    <citation type="submission" date="2018-12" db="EMBL/GenBank/DDBJ databases">
        <authorList>
            <person name="Yang Y."/>
        </authorList>
    </citation>
    <scope>NUCLEOTIDE SEQUENCE [LARGE SCALE GENOMIC DNA]</scope>
    <source>
        <strain evidence="2 3">GSF71</strain>
    </source>
</reference>
<gene>
    <name evidence="2" type="ORF">EJ913_10675</name>
</gene>
<evidence type="ECO:0000313" key="2">
    <source>
        <dbReference type="EMBL" id="RUQ72033.1"/>
    </source>
</evidence>
<dbReference type="AlphaFoldDB" id="A0A3S0V1M6"/>
<comment type="caution">
    <text evidence="2">The sequence shown here is derived from an EMBL/GenBank/DDBJ whole genome shotgun (WGS) entry which is preliminary data.</text>
</comment>
<protein>
    <submittedName>
        <fullName evidence="2">Uncharacterized protein</fullName>
    </submittedName>
</protein>
<accession>A0A3S0V1M6</accession>
<dbReference type="EMBL" id="RZIJ01000007">
    <property type="protein sequence ID" value="RUQ72033.1"/>
    <property type="molecule type" value="Genomic_DNA"/>
</dbReference>
<keyword evidence="3" id="KW-1185">Reference proteome</keyword>
<dbReference type="Proteomes" id="UP000280346">
    <property type="component" value="Unassembled WGS sequence"/>
</dbReference>
<keyword evidence="1" id="KW-0732">Signal</keyword>
<evidence type="ECO:0000313" key="3">
    <source>
        <dbReference type="Proteomes" id="UP000280346"/>
    </source>
</evidence>
<feature type="chain" id="PRO_5018653019" evidence="1">
    <location>
        <begin position="23"/>
        <end position="70"/>
    </location>
</feature>
<feature type="signal peptide" evidence="1">
    <location>
        <begin position="1"/>
        <end position="22"/>
    </location>
</feature>
<proteinExistence type="predicted"/>
<organism evidence="2 3">
    <name type="scientific">Azospirillum doebereinerae</name>
    <dbReference type="NCBI Taxonomy" id="92933"/>
    <lineage>
        <taxon>Bacteria</taxon>
        <taxon>Pseudomonadati</taxon>
        <taxon>Pseudomonadota</taxon>
        <taxon>Alphaproteobacteria</taxon>
        <taxon>Rhodospirillales</taxon>
        <taxon>Azospirillaceae</taxon>
        <taxon>Azospirillum</taxon>
    </lineage>
</organism>
<sequence>MTPARFVLAVASTALGAVGGCAGPYTLPDPLAAPTMAFPSQASPPLPAYVTPLAEAPVSMTLDGGRGRLP</sequence>